<keyword evidence="4" id="KW-1185">Reference proteome</keyword>
<sequence>MNPGPPSGQLRITPRAVLTNCFGAGGQAPLDIVYDAAAILRISDQPLRLAIRRLTAAGMIEQVGRGRRGHLRLTNQSLYRNLLDDEYWNFATRQDRGDEQWDRRWRLIAFSIPEARRSDRDALRAVLTRLSAAALAPGLFASPHDLTTALRAELFPRHLDSDLTLATTTSLTHHGTTIERLTTQLWPLDTISAQYQTLDRVITHEQRHLGNDTEPAIRLAARITILTALNAALLPDPLLPAELLPTDWPGPNARERVRQLEPHLIAAAPTPHP</sequence>
<reference evidence="3" key="1">
    <citation type="submission" date="2021-04" db="EMBL/GenBank/DDBJ databases">
        <title>Biosynthetic gene clusters of Dactylosporangioum roseum.</title>
        <authorList>
            <person name="Hartkoorn R.C."/>
            <person name="Beaudoing E."/>
            <person name="Hot D."/>
            <person name="Moureu S."/>
        </authorList>
    </citation>
    <scope>NUCLEOTIDE SEQUENCE</scope>
    <source>
        <strain evidence="3">NRRL B-16295</strain>
    </source>
</reference>
<gene>
    <name evidence="3" type="ORF">Drose_25645</name>
</gene>
<dbReference type="Pfam" id="PF20803">
    <property type="entry name" value="PaaX_M"/>
    <property type="match status" value="1"/>
</dbReference>
<dbReference type="RefSeq" id="WP_260723917.1">
    <property type="nucleotide sequence ID" value="NZ_CP073721.1"/>
</dbReference>
<evidence type="ECO:0000259" key="2">
    <source>
        <dbReference type="Pfam" id="PF20803"/>
    </source>
</evidence>
<dbReference type="EMBL" id="CP073721">
    <property type="protein sequence ID" value="UWZ34595.1"/>
    <property type="molecule type" value="Genomic_DNA"/>
</dbReference>
<name>A0ABY5YXX5_9ACTN</name>
<evidence type="ECO:0008006" key="5">
    <source>
        <dbReference type="Google" id="ProtNLM"/>
    </source>
</evidence>
<dbReference type="PANTHER" id="PTHR30319">
    <property type="entry name" value="PHENYLACETIC ACID REGULATOR-RELATED TRANSCRIPTIONAL REPRESSOR"/>
    <property type="match status" value="1"/>
</dbReference>
<feature type="domain" description="Transcriptional repressor PaaX-like central Cas2-like" evidence="2">
    <location>
        <begin position="99"/>
        <end position="174"/>
    </location>
</feature>
<dbReference type="PANTHER" id="PTHR30319:SF1">
    <property type="entry name" value="TRANSCRIPTIONAL REPRESSOR PAAX"/>
    <property type="match status" value="1"/>
</dbReference>
<dbReference type="Proteomes" id="UP001058271">
    <property type="component" value="Chromosome"/>
</dbReference>
<proteinExistence type="predicted"/>
<dbReference type="InterPro" id="IPR048846">
    <property type="entry name" value="PaaX-like_central"/>
</dbReference>
<dbReference type="Gene3D" id="3.30.70.2650">
    <property type="match status" value="1"/>
</dbReference>
<dbReference type="InterPro" id="IPR011965">
    <property type="entry name" value="PaaX_trns_reg"/>
</dbReference>
<dbReference type="InterPro" id="IPR013225">
    <property type="entry name" value="PaaX_C"/>
</dbReference>
<protein>
    <recommendedName>
        <fullName evidence="5">PaaX family transcriptional regulator</fullName>
    </recommendedName>
</protein>
<evidence type="ECO:0000259" key="1">
    <source>
        <dbReference type="Pfam" id="PF08223"/>
    </source>
</evidence>
<feature type="domain" description="Transcriptional repressor PaaX-like C-terminal" evidence="1">
    <location>
        <begin position="186"/>
        <end position="268"/>
    </location>
</feature>
<evidence type="ECO:0000313" key="3">
    <source>
        <dbReference type="EMBL" id="UWZ34595.1"/>
    </source>
</evidence>
<accession>A0ABY5YXX5</accession>
<organism evidence="3 4">
    <name type="scientific">Dactylosporangium roseum</name>
    <dbReference type="NCBI Taxonomy" id="47989"/>
    <lineage>
        <taxon>Bacteria</taxon>
        <taxon>Bacillati</taxon>
        <taxon>Actinomycetota</taxon>
        <taxon>Actinomycetes</taxon>
        <taxon>Micromonosporales</taxon>
        <taxon>Micromonosporaceae</taxon>
        <taxon>Dactylosporangium</taxon>
    </lineage>
</organism>
<dbReference type="Pfam" id="PF08223">
    <property type="entry name" value="PaaX_C"/>
    <property type="match status" value="1"/>
</dbReference>
<dbReference type="Gene3D" id="1.20.58.1460">
    <property type="match status" value="1"/>
</dbReference>
<evidence type="ECO:0000313" key="4">
    <source>
        <dbReference type="Proteomes" id="UP001058271"/>
    </source>
</evidence>
<dbReference type="PIRSF" id="PIRSF020623">
    <property type="entry name" value="PaaX"/>
    <property type="match status" value="1"/>
</dbReference>